<dbReference type="RefSeq" id="WP_188817676.1">
    <property type="nucleotide sequence ID" value="NZ_BMLK01000002.1"/>
</dbReference>
<evidence type="ECO:0000313" key="1">
    <source>
        <dbReference type="EMBL" id="GGN41449.1"/>
    </source>
</evidence>
<dbReference type="Proteomes" id="UP000605099">
    <property type="component" value="Unassembled WGS sequence"/>
</dbReference>
<accession>A0ABQ2J8E0</accession>
<comment type="caution">
    <text evidence="1">The sequence shown here is derived from an EMBL/GenBank/DDBJ whole genome shotgun (WGS) entry which is preliminary data.</text>
</comment>
<organism evidence="1 2">
    <name type="scientific">Novosphingobium indicum</name>
    <dbReference type="NCBI Taxonomy" id="462949"/>
    <lineage>
        <taxon>Bacteria</taxon>
        <taxon>Pseudomonadati</taxon>
        <taxon>Pseudomonadota</taxon>
        <taxon>Alphaproteobacteria</taxon>
        <taxon>Sphingomonadales</taxon>
        <taxon>Sphingomonadaceae</taxon>
        <taxon>Novosphingobium</taxon>
    </lineage>
</organism>
<dbReference type="EMBL" id="BMLK01000002">
    <property type="protein sequence ID" value="GGN41449.1"/>
    <property type="molecule type" value="Genomic_DNA"/>
</dbReference>
<reference evidence="2" key="1">
    <citation type="journal article" date="2019" name="Int. J. Syst. Evol. Microbiol.">
        <title>The Global Catalogue of Microorganisms (GCM) 10K type strain sequencing project: providing services to taxonomists for standard genome sequencing and annotation.</title>
        <authorList>
            <consortium name="The Broad Institute Genomics Platform"/>
            <consortium name="The Broad Institute Genome Sequencing Center for Infectious Disease"/>
            <person name="Wu L."/>
            <person name="Ma J."/>
        </authorList>
    </citation>
    <scope>NUCLEOTIDE SEQUENCE [LARGE SCALE GENOMIC DNA]</scope>
    <source>
        <strain evidence="2">CGMCC 1.6784</strain>
    </source>
</reference>
<keyword evidence="2" id="KW-1185">Reference proteome</keyword>
<gene>
    <name evidence="1" type="ORF">GCM10011349_03550</name>
</gene>
<name>A0ABQ2J8E0_9SPHN</name>
<protein>
    <submittedName>
        <fullName evidence="1">Uncharacterized protein</fullName>
    </submittedName>
</protein>
<sequence length="177" mass="19028">MEIAITKGSRDDAIEIRRADGSVAVTRFPGKGPVPHDAVHYFVETGMGLARGFWGLVAEGMHPEDIAEMAKASGHASAKRAQVPDAGIVELLQVERLVECFEADLWSGSGDDQALIGIAETAFASSHVPAPSALGAAIPAIRTALTRFSCDWMDAREGHVARLHWTRPDRSLNENED</sequence>
<proteinExistence type="predicted"/>
<evidence type="ECO:0000313" key="2">
    <source>
        <dbReference type="Proteomes" id="UP000605099"/>
    </source>
</evidence>